<dbReference type="STRING" id="1835702.A0A1F5LS40"/>
<dbReference type="SUPFAM" id="SSF57701">
    <property type="entry name" value="Zn2/Cys6 DNA-binding domain"/>
    <property type="match status" value="1"/>
</dbReference>
<name>A0A1F5LS40_PENAI</name>
<evidence type="ECO:0000256" key="5">
    <source>
        <dbReference type="ARBA" id="ARBA00023242"/>
    </source>
</evidence>
<dbReference type="GeneID" id="34573695"/>
<comment type="subcellular location">
    <subcellularLocation>
        <location evidence="1">Nucleus</location>
    </subcellularLocation>
</comment>
<dbReference type="RefSeq" id="XP_022491188.1">
    <property type="nucleotide sequence ID" value="XM_022628961.1"/>
</dbReference>
<evidence type="ECO:0000256" key="4">
    <source>
        <dbReference type="ARBA" id="ARBA00023163"/>
    </source>
</evidence>
<organism evidence="7 8">
    <name type="scientific">Penicillium arizonense</name>
    <dbReference type="NCBI Taxonomy" id="1835702"/>
    <lineage>
        <taxon>Eukaryota</taxon>
        <taxon>Fungi</taxon>
        <taxon>Dikarya</taxon>
        <taxon>Ascomycota</taxon>
        <taxon>Pezizomycotina</taxon>
        <taxon>Eurotiomycetes</taxon>
        <taxon>Eurotiomycetidae</taxon>
        <taxon>Eurotiales</taxon>
        <taxon>Aspergillaceae</taxon>
        <taxon>Penicillium</taxon>
    </lineage>
</organism>
<evidence type="ECO:0000259" key="6">
    <source>
        <dbReference type="PROSITE" id="PS50048"/>
    </source>
</evidence>
<gene>
    <name evidence="7" type="ORF">PENARI_c004G01874</name>
</gene>
<dbReference type="Gene3D" id="4.10.240.10">
    <property type="entry name" value="Zn(2)-C6 fungal-type DNA-binding domain"/>
    <property type="match status" value="1"/>
</dbReference>
<dbReference type="Pfam" id="PF00172">
    <property type="entry name" value="Zn_clus"/>
    <property type="match status" value="1"/>
</dbReference>
<dbReference type="PROSITE" id="PS00463">
    <property type="entry name" value="ZN2_CY6_FUNGAL_1"/>
    <property type="match status" value="1"/>
</dbReference>
<reference evidence="7 8" key="1">
    <citation type="journal article" date="2016" name="Sci. Rep.">
        <title>Penicillium arizonense, a new, genome sequenced fungal species, reveals a high chemical diversity in secreted metabolites.</title>
        <authorList>
            <person name="Grijseels S."/>
            <person name="Nielsen J.C."/>
            <person name="Randelovic M."/>
            <person name="Nielsen J."/>
            <person name="Nielsen K.F."/>
            <person name="Workman M."/>
            <person name="Frisvad J.C."/>
        </authorList>
    </citation>
    <scope>NUCLEOTIDE SEQUENCE [LARGE SCALE GENOMIC DNA]</scope>
    <source>
        <strain evidence="7 8">CBS 141311</strain>
    </source>
</reference>
<keyword evidence="4" id="KW-0804">Transcription</keyword>
<dbReference type="PANTHER" id="PTHR31845">
    <property type="entry name" value="FINGER DOMAIN PROTEIN, PUTATIVE-RELATED"/>
    <property type="match status" value="1"/>
</dbReference>
<evidence type="ECO:0000256" key="2">
    <source>
        <dbReference type="ARBA" id="ARBA00023015"/>
    </source>
</evidence>
<dbReference type="InterPro" id="IPR001138">
    <property type="entry name" value="Zn2Cys6_DnaBD"/>
</dbReference>
<dbReference type="GO" id="GO:0008270">
    <property type="term" value="F:zinc ion binding"/>
    <property type="evidence" value="ECO:0007669"/>
    <property type="project" value="InterPro"/>
</dbReference>
<dbReference type="CDD" id="cd00067">
    <property type="entry name" value="GAL4"/>
    <property type="match status" value="1"/>
</dbReference>
<protein>
    <recommendedName>
        <fullName evidence="6">Zn(2)-C6 fungal-type domain-containing protein</fullName>
    </recommendedName>
</protein>
<keyword evidence="3" id="KW-0238">DNA-binding</keyword>
<dbReference type="InterPro" id="IPR036864">
    <property type="entry name" value="Zn2-C6_fun-type_DNA-bd_sf"/>
</dbReference>
<evidence type="ECO:0000313" key="7">
    <source>
        <dbReference type="EMBL" id="OGE55759.1"/>
    </source>
</evidence>
<dbReference type="OrthoDB" id="5226580at2759"/>
<dbReference type="InterPro" id="IPR051089">
    <property type="entry name" value="prtT"/>
</dbReference>
<evidence type="ECO:0000256" key="3">
    <source>
        <dbReference type="ARBA" id="ARBA00023125"/>
    </source>
</evidence>
<accession>A0A1F5LS40</accession>
<proteinExistence type="predicted"/>
<sequence>MEDLVGRHPKACLTCAKAKVRCSPEANGPCQRCRRLGKECGNQLPGAHRRSKQSGTNGSDVAILEAKLDRMVAMLSARERLEAGSAPRSCSGREESVASPSDVDGQLLMEVFMNRMLPLFPFLVIPTHVTAEDLRRDKPFLYMNISMIACPNAPHQRKIADAVQEYVAEHIIIKGEQSLDLLQGLLLNVTWFTTVSRFPRGAAFSDTNPDVLRYETDARHVSRNIAQIDNFVHLLVAQSVSLGLNQIPTYQKNLNYPLTYIRETIHGDNHNPTRTLEERRAYLGCYYMTTMLSACAKDLGTIIRFTKYTEDCCDVLEQAAEYPSDGYLVQLVRVMNLAEKIHNTMYRTELYFSSAPSPPLELSIRWLEAELKQLKARMPYEEPYSTILSFHYNTLEIHLYRVALSPNQSESHYGDYPLARLDLLFRALEATTSFFRNMYSLPASLFPYFPFTVMSQFGKAMITLSQLSLHNHAGWDRTYVENTIDFNQVINTMGEKLKESRPFFEQVLKKESGPAELPEIFERMVLRGNVIKQMHQKRKDALEQTTPSATLDPMDYDFMMNAPFDILFPFGEMPIYTQNV</sequence>
<comment type="caution">
    <text evidence="7">The sequence shown here is derived from an EMBL/GenBank/DDBJ whole genome shotgun (WGS) entry which is preliminary data.</text>
</comment>
<evidence type="ECO:0000256" key="1">
    <source>
        <dbReference type="ARBA" id="ARBA00004123"/>
    </source>
</evidence>
<dbReference type="PANTHER" id="PTHR31845:SF10">
    <property type="entry name" value="ZN(II)2CYS6 TRANSCRIPTION FACTOR (EUROFUNG)"/>
    <property type="match status" value="1"/>
</dbReference>
<dbReference type="SMART" id="SM00066">
    <property type="entry name" value="GAL4"/>
    <property type="match status" value="1"/>
</dbReference>
<keyword evidence="2" id="KW-0805">Transcription regulation</keyword>
<dbReference type="GO" id="GO:0000976">
    <property type="term" value="F:transcription cis-regulatory region binding"/>
    <property type="evidence" value="ECO:0007669"/>
    <property type="project" value="TreeGrafter"/>
</dbReference>
<dbReference type="CDD" id="cd12148">
    <property type="entry name" value="fungal_TF_MHR"/>
    <property type="match status" value="1"/>
</dbReference>
<keyword evidence="5" id="KW-0539">Nucleus</keyword>
<dbReference type="Proteomes" id="UP000177622">
    <property type="component" value="Unassembled WGS sequence"/>
</dbReference>
<dbReference type="AlphaFoldDB" id="A0A1F5LS40"/>
<feature type="domain" description="Zn(2)-C6 fungal-type" evidence="6">
    <location>
        <begin position="11"/>
        <end position="40"/>
    </location>
</feature>
<dbReference type="PROSITE" id="PS50048">
    <property type="entry name" value="ZN2_CY6_FUNGAL_2"/>
    <property type="match status" value="1"/>
</dbReference>
<dbReference type="EMBL" id="LXJU01000004">
    <property type="protein sequence ID" value="OGE55759.1"/>
    <property type="molecule type" value="Genomic_DNA"/>
</dbReference>
<dbReference type="GO" id="GO:0005634">
    <property type="term" value="C:nucleus"/>
    <property type="evidence" value="ECO:0007669"/>
    <property type="project" value="UniProtKB-SubCell"/>
</dbReference>
<keyword evidence="8" id="KW-1185">Reference proteome</keyword>
<evidence type="ECO:0000313" key="8">
    <source>
        <dbReference type="Proteomes" id="UP000177622"/>
    </source>
</evidence>
<dbReference type="GO" id="GO:0000981">
    <property type="term" value="F:DNA-binding transcription factor activity, RNA polymerase II-specific"/>
    <property type="evidence" value="ECO:0007669"/>
    <property type="project" value="InterPro"/>
</dbReference>